<proteinExistence type="inferred from homology"/>
<dbReference type="AlphaFoldDB" id="A0AAD1UNT5"/>
<evidence type="ECO:0000313" key="13">
    <source>
        <dbReference type="Proteomes" id="UP001295684"/>
    </source>
</evidence>
<keyword evidence="13" id="KW-1185">Reference proteome</keyword>
<gene>
    <name evidence="12" type="ORF">ECRASSUSDP1_LOCUS11651</name>
</gene>
<feature type="transmembrane region" description="Helical" evidence="9">
    <location>
        <begin position="402"/>
        <end position="423"/>
    </location>
</feature>
<protein>
    <recommendedName>
        <fullName evidence="11">GOLD domain-containing protein</fullName>
    </recommendedName>
</protein>
<dbReference type="InterPro" id="IPR036598">
    <property type="entry name" value="GOLD_dom_sf"/>
</dbReference>
<evidence type="ECO:0000256" key="5">
    <source>
        <dbReference type="ARBA" id="ARBA00022989"/>
    </source>
</evidence>
<comment type="similarity">
    <text evidence="2">Belongs to the EMP24/GP25L family.</text>
</comment>
<dbReference type="GO" id="GO:0016020">
    <property type="term" value="C:membrane"/>
    <property type="evidence" value="ECO:0007669"/>
    <property type="project" value="UniProtKB-SubCell"/>
</dbReference>
<dbReference type="EMBL" id="CAMPGE010011512">
    <property type="protein sequence ID" value="CAI2370340.1"/>
    <property type="molecule type" value="Genomic_DNA"/>
</dbReference>
<keyword evidence="4 10" id="KW-0732">Signal</keyword>
<dbReference type="Pfam" id="PF01105">
    <property type="entry name" value="EMP24_GP25L"/>
    <property type="match status" value="1"/>
</dbReference>
<evidence type="ECO:0000256" key="10">
    <source>
        <dbReference type="SAM" id="SignalP"/>
    </source>
</evidence>
<feature type="compositionally biased region" description="Polar residues" evidence="8">
    <location>
        <begin position="201"/>
        <end position="210"/>
    </location>
</feature>
<organism evidence="12 13">
    <name type="scientific">Euplotes crassus</name>
    <dbReference type="NCBI Taxonomy" id="5936"/>
    <lineage>
        <taxon>Eukaryota</taxon>
        <taxon>Sar</taxon>
        <taxon>Alveolata</taxon>
        <taxon>Ciliophora</taxon>
        <taxon>Intramacronucleata</taxon>
        <taxon>Spirotrichea</taxon>
        <taxon>Hypotrichia</taxon>
        <taxon>Euplotida</taxon>
        <taxon>Euplotidae</taxon>
        <taxon>Moneuplotes</taxon>
    </lineage>
</organism>
<evidence type="ECO:0000256" key="7">
    <source>
        <dbReference type="ARBA" id="ARBA00037847"/>
    </source>
</evidence>
<accession>A0AAD1UNT5</accession>
<evidence type="ECO:0000256" key="4">
    <source>
        <dbReference type="ARBA" id="ARBA00022729"/>
    </source>
</evidence>
<dbReference type="SMART" id="SM01190">
    <property type="entry name" value="EMP24_GP25L"/>
    <property type="match status" value="1"/>
</dbReference>
<dbReference type="InterPro" id="IPR015720">
    <property type="entry name" value="Emp24-like"/>
</dbReference>
<feature type="region of interest" description="Disordered" evidence="8">
    <location>
        <begin position="37"/>
        <end position="231"/>
    </location>
</feature>
<evidence type="ECO:0000256" key="1">
    <source>
        <dbReference type="ARBA" id="ARBA00004479"/>
    </source>
</evidence>
<feature type="compositionally biased region" description="Pro residues" evidence="8">
    <location>
        <begin position="101"/>
        <end position="114"/>
    </location>
</feature>
<evidence type="ECO:0000256" key="9">
    <source>
        <dbReference type="SAM" id="Phobius"/>
    </source>
</evidence>
<comment type="subcellular location">
    <subcellularLocation>
        <location evidence="7">Endomembrane system</location>
        <topology evidence="7">Single-pass membrane protein</topology>
    </subcellularLocation>
    <subcellularLocation>
        <location evidence="1">Membrane</location>
        <topology evidence="1">Single-pass type I membrane protein</topology>
    </subcellularLocation>
</comment>
<evidence type="ECO:0000256" key="8">
    <source>
        <dbReference type="SAM" id="MobiDB-lite"/>
    </source>
</evidence>
<evidence type="ECO:0000256" key="6">
    <source>
        <dbReference type="ARBA" id="ARBA00023136"/>
    </source>
</evidence>
<keyword evidence="6 9" id="KW-0472">Membrane</keyword>
<reference evidence="12" key="1">
    <citation type="submission" date="2023-07" db="EMBL/GenBank/DDBJ databases">
        <authorList>
            <consortium name="AG Swart"/>
            <person name="Singh M."/>
            <person name="Singh A."/>
            <person name="Seah K."/>
            <person name="Emmerich C."/>
        </authorList>
    </citation>
    <scope>NUCLEOTIDE SEQUENCE</scope>
    <source>
        <strain evidence="12">DP1</strain>
    </source>
</reference>
<feature type="compositionally biased region" description="Pro residues" evidence="8">
    <location>
        <begin position="212"/>
        <end position="226"/>
    </location>
</feature>
<evidence type="ECO:0000259" key="11">
    <source>
        <dbReference type="SMART" id="SM01190"/>
    </source>
</evidence>
<keyword evidence="5 9" id="KW-1133">Transmembrane helix</keyword>
<feature type="chain" id="PRO_5042106272" description="GOLD domain-containing protein" evidence="10">
    <location>
        <begin position="33"/>
        <end position="433"/>
    </location>
</feature>
<keyword evidence="3 9" id="KW-0812">Transmembrane</keyword>
<dbReference type="SUPFAM" id="SSF101576">
    <property type="entry name" value="Supernatant protein factor (SPF), C-terminal domain"/>
    <property type="match status" value="1"/>
</dbReference>
<feature type="compositionally biased region" description="Low complexity" evidence="8">
    <location>
        <begin position="66"/>
        <end position="81"/>
    </location>
</feature>
<feature type="signal peptide" evidence="10">
    <location>
        <begin position="1"/>
        <end position="32"/>
    </location>
</feature>
<dbReference type="InterPro" id="IPR009038">
    <property type="entry name" value="GOLD_dom"/>
</dbReference>
<feature type="domain" description="GOLD" evidence="11">
    <location>
        <begin position="254"/>
        <end position="428"/>
    </location>
</feature>
<name>A0AAD1UNT5_EUPCR</name>
<evidence type="ECO:0000256" key="3">
    <source>
        <dbReference type="ARBA" id="ARBA00022692"/>
    </source>
</evidence>
<dbReference type="GO" id="GO:0012505">
    <property type="term" value="C:endomembrane system"/>
    <property type="evidence" value="ECO:0007669"/>
    <property type="project" value="UniProtKB-SubCell"/>
</dbReference>
<comment type="caution">
    <text evidence="12">The sequence shown here is derived from an EMBL/GenBank/DDBJ whole genome shotgun (WGS) entry which is preliminary data.</text>
</comment>
<feature type="compositionally biased region" description="Gly residues" evidence="8">
    <location>
        <begin position="167"/>
        <end position="181"/>
    </location>
</feature>
<evidence type="ECO:0000256" key="2">
    <source>
        <dbReference type="ARBA" id="ARBA00007104"/>
    </source>
</evidence>
<feature type="compositionally biased region" description="Low complexity" evidence="8">
    <location>
        <begin position="121"/>
        <end position="166"/>
    </location>
</feature>
<evidence type="ECO:0000313" key="12">
    <source>
        <dbReference type="EMBL" id="CAI2370340.1"/>
    </source>
</evidence>
<dbReference type="Proteomes" id="UP001295684">
    <property type="component" value="Unassembled WGS sequence"/>
</dbReference>
<sequence length="433" mass="47610">MDPRVLNPIGFNIKKTMLLALAFCLIIQGVMTQGAPKPQYGDSSNQYDSSNTGGYQTQQTPPANDGYQQQQQQQQYYQQQQGSGGYNPPPMGNAPPSGGNIPPPTGGKVPPPPGGVSYDDGQQYTYPPTGGQQYQQQPQGSQQQPQGSQQQYTQPPGTQKYTQPPGAGQGGNPQGNYGGNPQGSYGSAPSQYEGAAPPYSQGAQSQQYTGSAPPPGRIPQNQPPPQGGAQDDEYQKSIMAQWDEHMGDFEPADMLTISIPSRTDETFYEYVTEVPSKVRGAYYIGSGEKKLIDFWIIDPSNRIFNTVQGRNEGLFVFEANQQGIYQFVFANSRYWEAKDLTFAIHFGNHTDDHASAEHLDPMHDSLSLALKNIKNLYSEVKFAVGRQDSHNITVQNSMKTNFWIAILETLCIIGLAGAQIFFIKRILQFRKVI</sequence>
<feature type="compositionally biased region" description="Polar residues" evidence="8">
    <location>
        <begin position="41"/>
        <end position="62"/>
    </location>
</feature>
<dbReference type="PANTHER" id="PTHR22811">
    <property type="entry name" value="TRANSMEMBRANE EMP24 DOMAIN-CONTAINING PROTEIN"/>
    <property type="match status" value="1"/>
</dbReference>